<keyword evidence="3" id="KW-1185">Reference proteome</keyword>
<dbReference type="GO" id="GO:0016042">
    <property type="term" value="P:lipid catabolic process"/>
    <property type="evidence" value="ECO:0007669"/>
    <property type="project" value="InterPro"/>
</dbReference>
<dbReference type="OrthoDB" id="4907280at2759"/>
<reference evidence="2 3" key="1">
    <citation type="submission" date="2019-04" db="EMBL/GenBank/DDBJ databases">
        <title>Friends and foes A comparative genomics study of 23 Aspergillus species from section Flavi.</title>
        <authorList>
            <consortium name="DOE Joint Genome Institute"/>
            <person name="Kjaerbolling I."/>
            <person name="Vesth T."/>
            <person name="Frisvad J.C."/>
            <person name="Nybo J.L."/>
            <person name="Theobald S."/>
            <person name="Kildgaard S."/>
            <person name="Isbrandt T."/>
            <person name="Kuo A."/>
            <person name="Sato A."/>
            <person name="Lyhne E.K."/>
            <person name="Kogle M.E."/>
            <person name="Wiebenga A."/>
            <person name="Kun R.S."/>
            <person name="Lubbers R.J."/>
            <person name="Makela M.R."/>
            <person name="Barry K."/>
            <person name="Chovatia M."/>
            <person name="Clum A."/>
            <person name="Daum C."/>
            <person name="Haridas S."/>
            <person name="He G."/>
            <person name="LaButti K."/>
            <person name="Lipzen A."/>
            <person name="Mondo S."/>
            <person name="Riley R."/>
            <person name="Salamov A."/>
            <person name="Simmons B.A."/>
            <person name="Magnuson J.K."/>
            <person name="Henrissat B."/>
            <person name="Mortensen U.H."/>
            <person name="Larsen T.O."/>
            <person name="Devries R.P."/>
            <person name="Grigoriev I.V."/>
            <person name="Machida M."/>
            <person name="Baker S.E."/>
            <person name="Andersen M.R."/>
        </authorList>
    </citation>
    <scope>NUCLEOTIDE SEQUENCE [LARGE SCALE GENOMIC DNA]</scope>
    <source>
        <strain evidence="2 3">IBT 18842</strain>
    </source>
</reference>
<keyword evidence="1" id="KW-0732">Signal</keyword>
<dbReference type="SUPFAM" id="SSF51695">
    <property type="entry name" value="PLC-like phosphodiesterases"/>
    <property type="match status" value="1"/>
</dbReference>
<evidence type="ECO:0000313" key="3">
    <source>
        <dbReference type="Proteomes" id="UP000325780"/>
    </source>
</evidence>
<feature type="chain" id="PRO_5024931150" description="Phospholipase D" evidence="1">
    <location>
        <begin position="20"/>
        <end position="299"/>
    </location>
</feature>
<feature type="signal peptide" evidence="1">
    <location>
        <begin position="1"/>
        <end position="19"/>
    </location>
</feature>
<dbReference type="GO" id="GO:0004620">
    <property type="term" value="F:phospholipase activity"/>
    <property type="evidence" value="ECO:0007669"/>
    <property type="project" value="InterPro"/>
</dbReference>
<sequence>MRSIATLFCTLTAILGVAAAPAPTRPAKDSARPIYAIAHRVLTIDGVEAALSQGSNAIEVDLTAWQNWWADHDGTWSSAGASARELFSYMAQRRHSGANLLFVWLDIKNPDHCAEGKPCSIQALRDLVRETLEPAGVRALYGFYQTEHSDGFEVIRDSLNANEALCLSGSADYVMSVYNANAASVPISQRAMDYGGVNIRDGFGDCHEAGGKTCSELRLGREASDQGKLGKVLGWTTTEGDTLYVEDMLLMGVDGIIYGHQMQNYANDGVTKAALHDIQNYVNSHPATHRMATANDLPW</sequence>
<dbReference type="InterPro" id="IPR017946">
    <property type="entry name" value="PLC-like_Pdiesterase_TIM-brl"/>
</dbReference>
<gene>
    <name evidence="2" type="ORF">BDV25DRAFT_168375</name>
</gene>
<dbReference type="AlphaFoldDB" id="A0A5N6TQG4"/>
<accession>A0A5N6TQG4</accession>
<dbReference type="GO" id="GO:0008081">
    <property type="term" value="F:phosphoric diester hydrolase activity"/>
    <property type="evidence" value="ECO:0007669"/>
    <property type="project" value="InterPro"/>
</dbReference>
<protein>
    <recommendedName>
        <fullName evidence="4">Phospholipase D</fullName>
    </recommendedName>
</protein>
<name>A0A5N6TQG4_ASPAV</name>
<dbReference type="EMBL" id="ML742157">
    <property type="protein sequence ID" value="KAE8148514.1"/>
    <property type="molecule type" value="Genomic_DNA"/>
</dbReference>
<dbReference type="PIRSF" id="PIRSF016632">
    <property type="entry name" value="Phospholipase_actinobac/fun"/>
    <property type="match status" value="1"/>
</dbReference>
<evidence type="ECO:0000313" key="2">
    <source>
        <dbReference type="EMBL" id="KAE8148514.1"/>
    </source>
</evidence>
<dbReference type="Proteomes" id="UP000325780">
    <property type="component" value="Unassembled WGS sequence"/>
</dbReference>
<evidence type="ECO:0008006" key="4">
    <source>
        <dbReference type="Google" id="ProtNLM"/>
    </source>
</evidence>
<proteinExistence type="predicted"/>
<dbReference type="InterPro" id="IPR016674">
    <property type="entry name" value="SMase_D/PLipase_D"/>
</dbReference>
<dbReference type="Gene3D" id="3.20.20.190">
    <property type="entry name" value="Phosphatidylinositol (PI) phosphodiesterase"/>
    <property type="match status" value="1"/>
</dbReference>
<organism evidence="2 3">
    <name type="scientific">Aspergillus avenaceus</name>
    <dbReference type="NCBI Taxonomy" id="36643"/>
    <lineage>
        <taxon>Eukaryota</taxon>
        <taxon>Fungi</taxon>
        <taxon>Dikarya</taxon>
        <taxon>Ascomycota</taxon>
        <taxon>Pezizomycotina</taxon>
        <taxon>Eurotiomycetes</taxon>
        <taxon>Eurotiomycetidae</taxon>
        <taxon>Eurotiales</taxon>
        <taxon>Aspergillaceae</taxon>
        <taxon>Aspergillus</taxon>
        <taxon>Aspergillus subgen. Circumdati</taxon>
    </lineage>
</organism>
<evidence type="ECO:0000256" key="1">
    <source>
        <dbReference type="SAM" id="SignalP"/>
    </source>
</evidence>